<evidence type="ECO:0000313" key="2">
    <source>
        <dbReference type="EMBL" id="SGY45078.1"/>
    </source>
</evidence>
<organism evidence="2 3">
    <name type="scientific">Microbotryum silenes-dioicae</name>
    <dbReference type="NCBI Taxonomy" id="796604"/>
    <lineage>
        <taxon>Eukaryota</taxon>
        <taxon>Fungi</taxon>
        <taxon>Dikarya</taxon>
        <taxon>Basidiomycota</taxon>
        <taxon>Pucciniomycotina</taxon>
        <taxon>Microbotryomycetes</taxon>
        <taxon>Microbotryales</taxon>
        <taxon>Microbotryaceae</taxon>
        <taxon>Microbotryum</taxon>
    </lineage>
</organism>
<sequence length="630" mass="68964">MSRPANRDRDRKTERELTAEKVAQKNSWERGPQTTCWHQTHQVKMNWLANAAASHRSRCPDSITDRRRGRVEVRPTRMRSSTPGDEGASSTGTGTGTGTSTPSSSGKLSRNTSPSAARSRSPAGYWGRPGGAGSRSSSTGSFLSRLVDTPSLKVNFTEDLLFLHPGPPDQPTYDPSVEGTVTLYLPKGRTLRHLSVKLQGICSIGFQHRPYETFTCLEKELTLVRDIGGGADTYLERGEHIFSFSILVPSNTAPYERNAYGRVRHFVSAKAKGLGNFGDLKSEDKNLYLVVNPGGAGESQPPPPLDYKFEGASEDLGPYTLALQSQFIIIAGLILFRFRLLGPPSPIAIYSIRLKVLQYFTLTAPSEPNYVEKPPPESRTVFLLDLAHPPNGGDPEVAIEAEALAGGGVRSGSQTPRSGPWFALKAGEEYKVAHLARFLNDNILRGSTVEGIETGIHIRHEIAVEVTYSAWEEDEKSAAAAERERSSTRKGKNKEVPKEYEKKLFVVTKPIDIFSCCSWLDSLTLPEYSVDDPIPPPDPDQEIPCTCGYSMAGSSALLRLRIVGRHGGFLKEVAWEGESSGLTFATQYKHDEGTSSHPGSGANSPALSDERRGRPPVRQFYQGFQSLSLN</sequence>
<feature type="compositionally biased region" description="Basic and acidic residues" evidence="1">
    <location>
        <begin position="1"/>
        <end position="23"/>
    </location>
</feature>
<feature type="compositionally biased region" description="Low complexity" evidence="1">
    <location>
        <begin position="113"/>
        <end position="123"/>
    </location>
</feature>
<dbReference type="STRING" id="796604.A0A2X0M2Q1"/>
<feature type="region of interest" description="Disordered" evidence="1">
    <location>
        <begin position="54"/>
        <end position="141"/>
    </location>
</feature>
<dbReference type="AlphaFoldDB" id="A0A2X0M2Q1"/>
<name>A0A2X0M2Q1_9BASI</name>
<feature type="compositionally biased region" description="Basic and acidic residues" evidence="1">
    <location>
        <begin position="63"/>
        <end position="75"/>
    </location>
</feature>
<keyword evidence="3" id="KW-1185">Reference proteome</keyword>
<feature type="region of interest" description="Disordered" evidence="1">
    <location>
        <begin position="589"/>
        <end position="617"/>
    </location>
</feature>
<feature type="compositionally biased region" description="Low complexity" evidence="1">
    <location>
        <begin position="87"/>
        <end position="106"/>
    </location>
</feature>
<dbReference type="SUPFAM" id="SSF81296">
    <property type="entry name" value="E set domains"/>
    <property type="match status" value="1"/>
</dbReference>
<proteinExistence type="predicted"/>
<dbReference type="EMBL" id="FQNC01000043">
    <property type="protein sequence ID" value="SGY45078.1"/>
    <property type="molecule type" value="Genomic_DNA"/>
</dbReference>
<protein>
    <submittedName>
        <fullName evidence="2">BQ5605_C001g00243 protein</fullName>
    </submittedName>
</protein>
<dbReference type="Proteomes" id="UP000249464">
    <property type="component" value="Unassembled WGS sequence"/>
</dbReference>
<evidence type="ECO:0000256" key="1">
    <source>
        <dbReference type="SAM" id="MobiDB-lite"/>
    </source>
</evidence>
<reference evidence="2 3" key="1">
    <citation type="submission" date="2016-11" db="EMBL/GenBank/DDBJ databases">
        <authorList>
            <person name="Jaros S."/>
            <person name="Januszkiewicz K."/>
            <person name="Wedrychowicz H."/>
        </authorList>
    </citation>
    <scope>NUCLEOTIDE SEQUENCE [LARGE SCALE GENOMIC DNA]</scope>
</reference>
<gene>
    <name evidence="2" type="primary">BQ5605_C001g00243</name>
    <name evidence="2" type="ORF">BQ5605_C001G00243</name>
</gene>
<accession>A0A2X0M2Q1</accession>
<dbReference type="Gene3D" id="2.60.40.640">
    <property type="match status" value="1"/>
</dbReference>
<dbReference type="InterPro" id="IPR014752">
    <property type="entry name" value="Arrestin-like_C"/>
</dbReference>
<evidence type="ECO:0000313" key="3">
    <source>
        <dbReference type="Proteomes" id="UP000249464"/>
    </source>
</evidence>
<dbReference type="InterPro" id="IPR014756">
    <property type="entry name" value="Ig_E-set"/>
</dbReference>
<feature type="region of interest" description="Disordered" evidence="1">
    <location>
        <begin position="1"/>
        <end position="35"/>
    </location>
</feature>
<feature type="compositionally biased region" description="Polar residues" evidence="1">
    <location>
        <begin position="595"/>
        <end position="606"/>
    </location>
</feature>